<evidence type="ECO:0000313" key="3">
    <source>
        <dbReference type="Proteomes" id="UP001321018"/>
    </source>
</evidence>
<keyword evidence="1" id="KW-0812">Transmembrane</keyword>
<feature type="transmembrane region" description="Helical" evidence="1">
    <location>
        <begin position="33"/>
        <end position="59"/>
    </location>
</feature>
<dbReference type="InterPro" id="IPR002798">
    <property type="entry name" value="SpoIIM-like"/>
</dbReference>
<accession>A0AAP3E3R4</accession>
<dbReference type="Proteomes" id="UP001321018">
    <property type="component" value="Unassembled WGS sequence"/>
</dbReference>
<feature type="transmembrane region" description="Helical" evidence="1">
    <location>
        <begin position="191"/>
        <end position="215"/>
    </location>
</feature>
<dbReference type="RefSeq" id="WP_338005505.1">
    <property type="nucleotide sequence ID" value="NZ_JAOPKA010000017.1"/>
</dbReference>
<feature type="transmembrane region" description="Helical" evidence="1">
    <location>
        <begin position="152"/>
        <end position="170"/>
    </location>
</feature>
<dbReference type="PANTHER" id="PTHR35337:SF1">
    <property type="entry name" value="SLR1478 PROTEIN"/>
    <property type="match status" value="1"/>
</dbReference>
<keyword evidence="1" id="KW-0472">Membrane</keyword>
<dbReference type="Pfam" id="PF01944">
    <property type="entry name" value="SpoIIM"/>
    <property type="match status" value="1"/>
</dbReference>
<sequence>MNDGSRRARFGAFVREYTVREALTDAWDEHRRYVGFATALFLVGVIIGIALVLAGYNLIEFMLELLDEELVVDEEMMGEGGQEIELSAQFFVLQNTPPFVLSILGAVTIGLLTVAIMVFNGVLVGNIAYAIGQETGFGLILALLLPHGIFELPALFIAAGVGFRLLHRFVQRVRGTREAFVTKPYLYRTGILVLLGYCMLLLAAFIEAYVTIAVAELLFPSEF</sequence>
<dbReference type="PANTHER" id="PTHR35337">
    <property type="entry name" value="SLR1478 PROTEIN"/>
    <property type="match status" value="1"/>
</dbReference>
<gene>
    <name evidence="2" type="ORF">OB960_20090</name>
</gene>
<comment type="caution">
    <text evidence="2">The sequence shown here is derived from an EMBL/GenBank/DDBJ whole genome shotgun (WGS) entry which is preliminary data.</text>
</comment>
<reference evidence="2" key="1">
    <citation type="submission" date="2022-09" db="EMBL/GenBank/DDBJ databases">
        <title>Enrichment on poylsaccharides allowed isolation of novel metabolic and taxonomic groups of Haloarchaea.</title>
        <authorList>
            <person name="Sorokin D.Y."/>
            <person name="Elcheninov A.G."/>
            <person name="Khizhniak T.V."/>
            <person name="Kolganova T.V."/>
            <person name="Kublanov I.V."/>
        </authorList>
    </citation>
    <scope>NUCLEOTIDE SEQUENCE</scope>
    <source>
        <strain evidence="2">AArc-xg1-1</strain>
    </source>
</reference>
<organism evidence="2 3">
    <name type="scientific">Natronoglomus mannanivorans</name>
    <dbReference type="NCBI Taxonomy" id="2979990"/>
    <lineage>
        <taxon>Archaea</taxon>
        <taxon>Methanobacteriati</taxon>
        <taxon>Methanobacteriota</taxon>
        <taxon>Stenosarchaea group</taxon>
        <taxon>Halobacteria</taxon>
        <taxon>Halobacteriales</taxon>
        <taxon>Natrialbaceae</taxon>
        <taxon>Natronoglomus</taxon>
    </lineage>
</organism>
<evidence type="ECO:0000256" key="1">
    <source>
        <dbReference type="SAM" id="Phobius"/>
    </source>
</evidence>
<protein>
    <submittedName>
        <fullName evidence="2">Stage II sporulation protein M</fullName>
    </submittedName>
</protein>
<dbReference type="AlphaFoldDB" id="A0AAP3E3R4"/>
<keyword evidence="1" id="KW-1133">Transmembrane helix</keyword>
<proteinExistence type="predicted"/>
<feature type="transmembrane region" description="Helical" evidence="1">
    <location>
        <begin position="99"/>
        <end position="119"/>
    </location>
</feature>
<feature type="transmembrane region" description="Helical" evidence="1">
    <location>
        <begin position="126"/>
        <end position="146"/>
    </location>
</feature>
<evidence type="ECO:0000313" key="2">
    <source>
        <dbReference type="EMBL" id="MCU4743690.1"/>
    </source>
</evidence>
<dbReference type="EMBL" id="JAOPKA010000017">
    <property type="protein sequence ID" value="MCU4743690.1"/>
    <property type="molecule type" value="Genomic_DNA"/>
</dbReference>
<name>A0AAP3E3R4_9EURY</name>